<dbReference type="Pfam" id="PF03372">
    <property type="entry name" value="Exo_endo_phos"/>
    <property type="match status" value="1"/>
</dbReference>
<protein>
    <recommendedName>
        <fullName evidence="1">Reverse transcriptase domain-containing protein</fullName>
    </recommendedName>
</protein>
<dbReference type="InterPro" id="IPR005135">
    <property type="entry name" value="Endo/exonuclease/phosphatase"/>
</dbReference>
<dbReference type="Pfam" id="PF13966">
    <property type="entry name" value="zf-RVT"/>
    <property type="match status" value="1"/>
</dbReference>
<proteinExistence type="predicted"/>
<dbReference type="InterPro" id="IPR036691">
    <property type="entry name" value="Endo/exonu/phosph_ase_sf"/>
</dbReference>
<sequence length="1502" mass="170188">MGGKRSFRIESKRFDLVLGEKGPNHVKFMEIGKHHRCDIFTGREGAIWLGRCVEENITRESEQTFIRTRGEHNRTYIIRRYSNHHGRYVEVMECGRGGSRGRIIIPEGSKQNGWRGFVKELKLLLSPEQGPITGITQGDAKPMIADRDESKITRGEHKSYVEAVGGSEHERTLTAKPVIRAPKLRKEIVTENPGPPKIVAQSKIREPLRFFPNLAPLAENRFVKGGLTINVNDKGQRKVSWTPREDNAKLKWVPRGPGPGFGNDTSTNEAVWNSRAQVTFEVGESSKTIIEEAQVNTTKPTKMSSERGCWVEANSGDFIDPIVYIQPDKPEPLPIADISQNEVLEKPEKVREDVQVVLSTGIDWSLIFKDGRRMVIPDFCASPWDSARVSSNLNSEVLVMPIARGLAHGNAGEEGRENSLAGVPGTVVVSVEDNTDTLEITPLAKDFSMQEEEAGSRGDMEQVAITQQQLSEWVMGHLKKMGKALGASYEGNEEIVIVLLQTIEARRAQKGHSEVLIKRGRPSATKGQKELKGLIVSWNVRGLNDRDKRLRVRNLIRLWKANVVCLQEMKLGEVDRSIIKSIWGCPHLDWLSLGSNGASRGILLIWDKRVVEKIDEATGQFSLSCKFRNISNQFEWIFTGVYGPNTDRDRIVLWEELAGLISWWDAPWCIGGDFNVVRFPSEKSGQAPFISAMQEFSEFIADFGLLDTPLERGKFTWSNNRATPSMSRPKLDGLDFTPIKAKEAAWLDHPFDEDEVTTVVRNMKGDKSPGSDGFLMTFYHACWNVIKDDLLAVFQELYSESALVRSINATFLTLIPKKANANEVRDFRPIALVGSIYKIVAKVLANRFCTVLSGIISPTQNAFVKGRQISYSILIANECIDSRLQAAIPGVLCKLDVEKAYDHVNWEFLLYLLDRCGFSEKWSTRGIRQGDPLSPLLFVLITKALSRMMTRAAEEGLMSGFQVGSLDNGLLHISHLLFADDTLIFSDANPDHIFHIRLLFTWFEAVSGLKINLCKSEMVPMGHVPDLDSLAEIMGCKTAQLPMNYLGLPLGAKFKSKAIWDPILEKMERKLAGWKRMYLSKGGRLTLIKSTLSSLPTYFLSLFPIPVAVASRIDKIQRDFLWGGMGEDRKFHLVNWNQVCQPVNLGGLGIRNLRVFNKALLGKWLWHFGNEREALWRQVIVAKYGSLQGGWSSGEVVGPNGVSLWKNIRKEWTTVSSFLSFEIGDGSMVSFWTDKWCGTTSLKEAYPDLFRISRNKAALVKEHLQYHNEVVSWVLDFIRPIQDWEEESISSFLDLLYSSSVKGYGLDKCCWCGSQTKLFQVKSFYKALLPQNDAVGPWKSIWKPKVPTRVAFFVWTAAWDRILTTDNLRRRRVIIMDWCCMCKNSGESPSHLLLHCSIAWDLWNFILCIFGIQWVMPRDIRDSLACWWAGRGRAKIKEVWNSIPHCVFWCIWWQRNSRTFKGKERNLLELKWLIIHTLMEWSNASGLTSFASIFDFLDYCIL</sequence>
<feature type="domain" description="Reverse transcriptase" evidence="1">
    <location>
        <begin position="796"/>
        <end position="1050"/>
    </location>
</feature>
<dbReference type="PANTHER" id="PTHR33116:SF78">
    <property type="entry name" value="OS12G0587133 PROTEIN"/>
    <property type="match status" value="1"/>
</dbReference>
<dbReference type="InterPro" id="IPR043502">
    <property type="entry name" value="DNA/RNA_pol_sf"/>
</dbReference>
<dbReference type="SUPFAM" id="SSF56672">
    <property type="entry name" value="DNA/RNA polymerases"/>
    <property type="match status" value="1"/>
</dbReference>
<dbReference type="InterPro" id="IPR026960">
    <property type="entry name" value="RVT-Znf"/>
</dbReference>
<dbReference type="PANTHER" id="PTHR33116">
    <property type="entry name" value="REVERSE TRANSCRIPTASE ZINC-BINDING DOMAIN-CONTAINING PROTEIN-RELATED-RELATED"/>
    <property type="match status" value="1"/>
</dbReference>
<dbReference type="SUPFAM" id="SSF56219">
    <property type="entry name" value="DNase I-like"/>
    <property type="match status" value="1"/>
</dbReference>
<name>A0A2N9IL38_FAGSY</name>
<reference evidence="2" key="1">
    <citation type="submission" date="2018-02" db="EMBL/GenBank/DDBJ databases">
        <authorList>
            <person name="Cohen D.B."/>
            <person name="Kent A.D."/>
        </authorList>
    </citation>
    <scope>NUCLEOTIDE SEQUENCE</scope>
</reference>
<evidence type="ECO:0000313" key="2">
    <source>
        <dbReference type="EMBL" id="SPD26357.1"/>
    </source>
</evidence>
<accession>A0A2N9IL38</accession>
<dbReference type="PROSITE" id="PS50878">
    <property type="entry name" value="RT_POL"/>
    <property type="match status" value="1"/>
</dbReference>
<dbReference type="CDD" id="cd01650">
    <property type="entry name" value="RT_nLTR_like"/>
    <property type="match status" value="1"/>
</dbReference>
<organism evidence="2">
    <name type="scientific">Fagus sylvatica</name>
    <name type="common">Beechnut</name>
    <dbReference type="NCBI Taxonomy" id="28930"/>
    <lineage>
        <taxon>Eukaryota</taxon>
        <taxon>Viridiplantae</taxon>
        <taxon>Streptophyta</taxon>
        <taxon>Embryophyta</taxon>
        <taxon>Tracheophyta</taxon>
        <taxon>Spermatophyta</taxon>
        <taxon>Magnoliopsida</taxon>
        <taxon>eudicotyledons</taxon>
        <taxon>Gunneridae</taxon>
        <taxon>Pentapetalae</taxon>
        <taxon>rosids</taxon>
        <taxon>fabids</taxon>
        <taxon>Fagales</taxon>
        <taxon>Fagaceae</taxon>
        <taxon>Fagus</taxon>
    </lineage>
</organism>
<dbReference type="InterPro" id="IPR000477">
    <property type="entry name" value="RT_dom"/>
</dbReference>
<dbReference type="EMBL" id="OIVN01006153">
    <property type="protein sequence ID" value="SPD26357.1"/>
    <property type="molecule type" value="Genomic_DNA"/>
</dbReference>
<dbReference type="GO" id="GO:0003824">
    <property type="term" value="F:catalytic activity"/>
    <property type="evidence" value="ECO:0007669"/>
    <property type="project" value="InterPro"/>
</dbReference>
<gene>
    <name evidence="2" type="ORF">FSB_LOCUS54239</name>
</gene>
<evidence type="ECO:0000259" key="1">
    <source>
        <dbReference type="PROSITE" id="PS50878"/>
    </source>
</evidence>
<dbReference type="Gene3D" id="3.60.10.10">
    <property type="entry name" value="Endonuclease/exonuclease/phosphatase"/>
    <property type="match status" value="1"/>
</dbReference>
<dbReference type="Pfam" id="PF00078">
    <property type="entry name" value="RVT_1"/>
    <property type="match status" value="1"/>
</dbReference>